<comment type="caution">
    <text evidence="4">The sequence shown here is derived from an EMBL/GenBank/DDBJ whole genome shotgun (WGS) entry which is preliminary data.</text>
</comment>
<dbReference type="InterPro" id="IPR050766">
    <property type="entry name" value="Bact_Lucif_Oxidored"/>
</dbReference>
<organism evidence="4 5">
    <name type="scientific">Rhodovarius crocodyli</name>
    <dbReference type="NCBI Taxonomy" id="1979269"/>
    <lineage>
        <taxon>Bacteria</taxon>
        <taxon>Pseudomonadati</taxon>
        <taxon>Pseudomonadota</taxon>
        <taxon>Alphaproteobacteria</taxon>
        <taxon>Acetobacterales</taxon>
        <taxon>Roseomonadaceae</taxon>
        <taxon>Rhodovarius</taxon>
    </lineage>
</organism>
<proteinExistence type="predicted"/>
<evidence type="ECO:0000313" key="4">
    <source>
        <dbReference type="EMBL" id="RVT90637.1"/>
    </source>
</evidence>
<dbReference type="Pfam" id="PF00296">
    <property type="entry name" value="Bac_luciferase"/>
    <property type="match status" value="1"/>
</dbReference>
<dbReference type="GO" id="GO:0016705">
    <property type="term" value="F:oxidoreductase activity, acting on paired donors, with incorporation or reduction of molecular oxygen"/>
    <property type="evidence" value="ECO:0007669"/>
    <property type="project" value="InterPro"/>
</dbReference>
<keyword evidence="2" id="KW-0503">Monooxygenase</keyword>
<evidence type="ECO:0000313" key="5">
    <source>
        <dbReference type="Proteomes" id="UP000282957"/>
    </source>
</evidence>
<gene>
    <name evidence="4" type="ORF">EOD42_23700</name>
</gene>
<dbReference type="Gene3D" id="3.20.20.30">
    <property type="entry name" value="Luciferase-like domain"/>
    <property type="match status" value="1"/>
</dbReference>
<dbReference type="AlphaFoldDB" id="A0A437LZ19"/>
<dbReference type="GO" id="GO:0004497">
    <property type="term" value="F:monooxygenase activity"/>
    <property type="evidence" value="ECO:0007669"/>
    <property type="project" value="UniProtKB-KW"/>
</dbReference>
<dbReference type="PANTHER" id="PTHR30137">
    <property type="entry name" value="LUCIFERASE-LIKE MONOOXYGENASE"/>
    <property type="match status" value="1"/>
</dbReference>
<dbReference type="SUPFAM" id="SSF51679">
    <property type="entry name" value="Bacterial luciferase-like"/>
    <property type="match status" value="1"/>
</dbReference>
<dbReference type="RefSeq" id="WP_127790080.1">
    <property type="nucleotide sequence ID" value="NZ_SACL01000013.1"/>
</dbReference>
<keyword evidence="5" id="KW-1185">Reference proteome</keyword>
<reference evidence="4 5" key="1">
    <citation type="submission" date="2019-01" db="EMBL/GenBank/DDBJ databases">
        <authorList>
            <person name="Chen W.-M."/>
        </authorList>
    </citation>
    <scope>NUCLEOTIDE SEQUENCE [LARGE SCALE GENOMIC DNA]</scope>
    <source>
        <strain evidence="4 5">CCP-6</strain>
    </source>
</reference>
<keyword evidence="1" id="KW-0560">Oxidoreductase</keyword>
<protein>
    <submittedName>
        <fullName evidence="4">LLM class flavin-dependent oxidoreductase</fullName>
    </submittedName>
</protein>
<name>A0A437LZ19_9PROT</name>
<dbReference type="InterPro" id="IPR011251">
    <property type="entry name" value="Luciferase-like_dom"/>
</dbReference>
<accession>A0A437LZ19</accession>
<dbReference type="InterPro" id="IPR036661">
    <property type="entry name" value="Luciferase-like_sf"/>
</dbReference>
<feature type="domain" description="Luciferase-like" evidence="3">
    <location>
        <begin position="1"/>
        <end position="299"/>
    </location>
</feature>
<dbReference type="PANTHER" id="PTHR30137:SF8">
    <property type="entry name" value="BLR5498 PROTEIN"/>
    <property type="match status" value="1"/>
</dbReference>
<evidence type="ECO:0000256" key="1">
    <source>
        <dbReference type="ARBA" id="ARBA00023002"/>
    </source>
</evidence>
<dbReference type="OrthoDB" id="9780518at2"/>
<evidence type="ECO:0000256" key="2">
    <source>
        <dbReference type="ARBA" id="ARBA00023033"/>
    </source>
</evidence>
<dbReference type="GO" id="GO:0005829">
    <property type="term" value="C:cytosol"/>
    <property type="evidence" value="ECO:0007669"/>
    <property type="project" value="TreeGrafter"/>
</dbReference>
<evidence type="ECO:0000259" key="3">
    <source>
        <dbReference type="Pfam" id="PF00296"/>
    </source>
</evidence>
<dbReference type="Proteomes" id="UP000282957">
    <property type="component" value="Unassembled WGS sequence"/>
</dbReference>
<sequence>MEFGLFDHMDHGAGTVAEDFEHRLRLAEAGEALGFTRFHATEHHGTPLSVAPSPSLLMAALSQRTTRLRFGPLVWNLPLYNPLRLAEEIAMLDQLSGGRLELGVGRGASPIELRLHGVAPEEAEARFEEGLALILAALGAAGGQLDFQGRFYRAEGLPVTFGPVQAPHPPLWYGITRAQTVPRVARQRMNIVTSHDAAAFRPITDAYRALIPPGEALPLMGINRHTVVAETDAEAMALARRAYAAWHLSFTHLWRLKGGAPHTLMFPPDFDALLASGKALAGSPATVRTQLARQIEASGCNYVLLRFAFGDMCAGESLASQALFARQVMAEFGPVHLQPVS</sequence>
<dbReference type="EMBL" id="SACL01000013">
    <property type="protein sequence ID" value="RVT90637.1"/>
    <property type="molecule type" value="Genomic_DNA"/>
</dbReference>